<protein>
    <submittedName>
        <fullName evidence="2">Uncharacterized protein</fullName>
    </submittedName>
</protein>
<feature type="compositionally biased region" description="Polar residues" evidence="1">
    <location>
        <begin position="337"/>
        <end position="349"/>
    </location>
</feature>
<feature type="compositionally biased region" description="Polar residues" evidence="1">
    <location>
        <begin position="10"/>
        <end position="19"/>
    </location>
</feature>
<reference evidence="2 3" key="1">
    <citation type="submission" date="2021-08" db="EMBL/GenBank/DDBJ databases">
        <title>Draft Genome Sequence of Phanerochaete sordida strain YK-624.</title>
        <authorList>
            <person name="Mori T."/>
            <person name="Dohra H."/>
            <person name="Suzuki T."/>
            <person name="Kawagishi H."/>
            <person name="Hirai H."/>
        </authorList>
    </citation>
    <scope>NUCLEOTIDE SEQUENCE [LARGE SCALE GENOMIC DNA]</scope>
    <source>
        <strain evidence="2 3">YK-624</strain>
    </source>
</reference>
<evidence type="ECO:0000313" key="2">
    <source>
        <dbReference type="EMBL" id="GJE97418.1"/>
    </source>
</evidence>
<proteinExistence type="predicted"/>
<feature type="region of interest" description="Disordered" evidence="1">
    <location>
        <begin position="237"/>
        <end position="272"/>
    </location>
</feature>
<dbReference type="Proteomes" id="UP000703269">
    <property type="component" value="Unassembled WGS sequence"/>
</dbReference>
<evidence type="ECO:0000313" key="3">
    <source>
        <dbReference type="Proteomes" id="UP000703269"/>
    </source>
</evidence>
<accession>A0A9P3GM08</accession>
<feature type="compositionally biased region" description="Basic and acidic residues" evidence="1">
    <location>
        <begin position="312"/>
        <end position="321"/>
    </location>
</feature>
<evidence type="ECO:0000256" key="1">
    <source>
        <dbReference type="SAM" id="MobiDB-lite"/>
    </source>
</evidence>
<feature type="compositionally biased region" description="Basic residues" evidence="1">
    <location>
        <begin position="437"/>
        <end position="446"/>
    </location>
</feature>
<gene>
    <name evidence="2" type="ORF">PsYK624_136360</name>
</gene>
<comment type="caution">
    <text evidence="2">The sequence shown here is derived from an EMBL/GenBank/DDBJ whole genome shotgun (WGS) entry which is preliminary data.</text>
</comment>
<feature type="compositionally biased region" description="Low complexity" evidence="1">
    <location>
        <begin position="377"/>
        <end position="395"/>
    </location>
</feature>
<dbReference type="OrthoDB" id="2756548at2759"/>
<feature type="region of interest" description="Disordered" evidence="1">
    <location>
        <begin position="312"/>
        <end position="475"/>
    </location>
</feature>
<sequence>MDCAEFDEFPSSSRTQIEISESRDEHWVRPPPRRHVASVDPLEPRPLLHVLAPEYKKYMRPRRVEVVPGLQDDGKITVRHPFVDRFIARMPTISPAEGRRPPIEAWWKKGIKEKTVSEVLNVGASLDEYQSDCVFALAALKVLHHPKHPKHFAFWGRDPAQKTAERVQKVFDFSPCPIESPVGWLGIQENLWLVDGLQASQFPTKKEGKKVDNGMLLRKRKAHASAAAAAQVHVGAAGELEERPRKRTRTTKVAEKQVAEEAELATPPVPQSDIAEAPTVLVEHHHADKATKLELIGVELPPSSTLEVEVVAKHSADRQAEEPSPEPTRRSARQASKKNPATSAASTPMTELGSLPETLSPMSSAPASVDEQRPTLTRARSSSSSSGSSTAVSDTGSGGDTAVEPDSNEGSSKGKGKAKLEDEADADVEKAPVRTSGRVRKPAKKALHVEEEPVLPLKKAAPIPTENRKSKTKRS</sequence>
<organism evidence="2 3">
    <name type="scientific">Phanerochaete sordida</name>
    <dbReference type="NCBI Taxonomy" id="48140"/>
    <lineage>
        <taxon>Eukaryota</taxon>
        <taxon>Fungi</taxon>
        <taxon>Dikarya</taxon>
        <taxon>Basidiomycota</taxon>
        <taxon>Agaricomycotina</taxon>
        <taxon>Agaricomycetes</taxon>
        <taxon>Polyporales</taxon>
        <taxon>Phanerochaetaceae</taxon>
        <taxon>Phanerochaete</taxon>
    </lineage>
</organism>
<feature type="region of interest" description="Disordered" evidence="1">
    <location>
        <begin position="1"/>
        <end position="32"/>
    </location>
</feature>
<name>A0A9P3GM08_9APHY</name>
<dbReference type="AlphaFoldDB" id="A0A9P3GM08"/>
<keyword evidence="3" id="KW-1185">Reference proteome</keyword>
<dbReference type="EMBL" id="BPQB01000071">
    <property type="protein sequence ID" value="GJE97418.1"/>
    <property type="molecule type" value="Genomic_DNA"/>
</dbReference>